<comment type="caution">
    <text evidence="1">The sequence shown here is derived from an EMBL/GenBank/DDBJ whole genome shotgun (WGS) entry which is preliminary data.</text>
</comment>
<organism evidence="1 2">
    <name type="scientific">Leptospira wolffii</name>
    <dbReference type="NCBI Taxonomy" id="409998"/>
    <lineage>
        <taxon>Bacteria</taxon>
        <taxon>Pseudomonadati</taxon>
        <taxon>Spirochaetota</taxon>
        <taxon>Spirochaetia</taxon>
        <taxon>Leptospirales</taxon>
        <taxon>Leptospiraceae</taxon>
        <taxon>Leptospira</taxon>
    </lineage>
</organism>
<evidence type="ECO:0000313" key="1">
    <source>
        <dbReference type="EMBL" id="MFB5738791.1"/>
    </source>
</evidence>
<dbReference type="Proteomes" id="UP001580391">
    <property type="component" value="Unassembled WGS sequence"/>
</dbReference>
<name>A0ABV5BXI3_9LEPT</name>
<protein>
    <submittedName>
        <fullName evidence="1">Virulence plasmid B protein</fullName>
    </submittedName>
</protein>
<dbReference type="EMBL" id="JBHILJ010000060">
    <property type="protein sequence ID" value="MFB5738791.1"/>
    <property type="molecule type" value="Genomic_DNA"/>
</dbReference>
<feature type="non-terminal residue" evidence="1">
    <location>
        <position position="1"/>
    </location>
</feature>
<reference evidence="1 2" key="1">
    <citation type="submission" date="2024-09" db="EMBL/GenBank/DDBJ databases">
        <title>Taxonomic and Genotyping Characterization of Leptospira Strains isolated from Multiple Sources in Colombia highlights the importance of intermediate species.</title>
        <authorList>
            <person name="Torres Higuera L."/>
            <person name="Rojas Tapias D."/>
            <person name="Jimenez Velasquez S."/>
            <person name="Renjifo Ibanez C."/>
        </authorList>
    </citation>
    <scope>NUCLEOTIDE SEQUENCE [LARGE SCALE GENOMIC DNA]</scope>
    <source>
        <strain evidence="1 2">Lep080</strain>
    </source>
</reference>
<sequence>MQVTYDTSFYSSNRSLYLKEIRYTGNSRSGTTARQYVKFITKSRSDSYVSTAPGFLMKMDRLLDSIEVGWDGGGKLWDYDLVYDVSPDSGRPLLKTVESSRHTTKPEFNYQVASRSLVWQNVVNQASSEPEDLPDDTEYFEGDF</sequence>
<evidence type="ECO:0000313" key="2">
    <source>
        <dbReference type="Proteomes" id="UP001580391"/>
    </source>
</evidence>
<keyword evidence="2" id="KW-1185">Reference proteome</keyword>
<accession>A0ABV5BXI3</accession>
<gene>
    <name evidence="1" type="ORF">ACE5IX_19950</name>
</gene>
<feature type="non-terminal residue" evidence="1">
    <location>
        <position position="144"/>
    </location>
</feature>
<proteinExistence type="predicted"/>